<accession>A0A543DY48</accession>
<reference evidence="3 4" key="1">
    <citation type="submission" date="2019-06" db="EMBL/GenBank/DDBJ databases">
        <title>Sequencing the genomes of 1000 actinobacteria strains.</title>
        <authorList>
            <person name="Klenk H.-P."/>
        </authorList>
    </citation>
    <scope>NUCLEOTIDE SEQUENCE [LARGE SCALE GENOMIC DNA]</scope>
    <source>
        <strain evidence="3 4">DSM 45301</strain>
    </source>
</reference>
<dbReference type="Gene3D" id="3.40.50.720">
    <property type="entry name" value="NAD(P)-binding Rossmann-like Domain"/>
    <property type="match status" value="1"/>
</dbReference>
<dbReference type="RefSeq" id="WP_142048572.1">
    <property type="nucleotide sequence ID" value="NZ_VFPA01000001.1"/>
</dbReference>
<comment type="similarity">
    <text evidence="1">Belongs to the short-chain dehydrogenases/reductases (SDR) family.</text>
</comment>
<feature type="domain" description="Methyltransferase type 11" evidence="2">
    <location>
        <begin position="326"/>
        <end position="410"/>
    </location>
</feature>
<dbReference type="SUPFAM" id="SSF51735">
    <property type="entry name" value="NAD(P)-binding Rossmann-fold domains"/>
    <property type="match status" value="1"/>
</dbReference>
<evidence type="ECO:0000256" key="1">
    <source>
        <dbReference type="ARBA" id="ARBA00006484"/>
    </source>
</evidence>
<comment type="caution">
    <text evidence="3">The sequence shown here is derived from an EMBL/GenBank/DDBJ whole genome shotgun (WGS) entry which is preliminary data.</text>
</comment>
<dbReference type="SUPFAM" id="SSF53335">
    <property type="entry name" value="S-adenosyl-L-methionine-dependent methyltransferases"/>
    <property type="match status" value="1"/>
</dbReference>
<dbReference type="InterPro" id="IPR002347">
    <property type="entry name" value="SDR_fam"/>
</dbReference>
<dbReference type="PANTHER" id="PTHR43460">
    <property type="entry name" value="METHYLTRANSFERASE"/>
    <property type="match status" value="1"/>
</dbReference>
<dbReference type="InterPro" id="IPR029063">
    <property type="entry name" value="SAM-dependent_MTases_sf"/>
</dbReference>
<dbReference type="OrthoDB" id="3571370at2"/>
<name>A0A543DY48_9PSEU</name>
<dbReference type="PANTHER" id="PTHR43460:SF1">
    <property type="entry name" value="METHYLTRANSFERASE TYPE 11 DOMAIN-CONTAINING PROTEIN"/>
    <property type="match status" value="1"/>
</dbReference>
<dbReference type="Proteomes" id="UP000315677">
    <property type="component" value="Unassembled WGS sequence"/>
</dbReference>
<evidence type="ECO:0000259" key="2">
    <source>
        <dbReference type="Pfam" id="PF08241"/>
    </source>
</evidence>
<sequence>MTTHSDRTGSPTRPVALVTGVGRTGGIGAGIATGLAAEGWDIAFTHWDAYDRRMPWGAEPGATSSIADACRRHGGAVLPLEADLADPDSPDRIFDAVEEHLGAVTALIIAHCESVASGLLDTSVESFDRHFAVNARATWLLIRQFAMRFTGPHGSGRIISLTSDHTTHNLPYGASKGALDRITLAAAHELADLGVTANVINPGPVDTGWMSEEIRASATTATPLGRLGTPEDTAHLIRFLCSPDGQWINGQLLASNGGFRADDLTTSAPDTGGSMKSYEELVAAALAAPFQGWDFGWLRGRAHQAEPSWSYDTRAWHLIAGATSLLDVDTGGGELLGSLAPLPGHAVATESWEPNVPLARERLTPLGVEVRTPDGDALPARDGEFDLVLNHHGAAPAREIARVLRAGGTYLEQGVGAHNLDDLNRALGAPPGDYAETSTLAAASAALQAAGLEIVDSREETPEHALHDIGALVYFLKAVSWQVPDFAVDRHEARLRELDATIRANGRVVFHDHRYLVEARKPNRT</sequence>
<evidence type="ECO:0000313" key="4">
    <source>
        <dbReference type="Proteomes" id="UP000315677"/>
    </source>
</evidence>
<organism evidence="3 4">
    <name type="scientific">Pseudonocardia kunmingensis</name>
    <dbReference type="NCBI Taxonomy" id="630975"/>
    <lineage>
        <taxon>Bacteria</taxon>
        <taxon>Bacillati</taxon>
        <taxon>Actinomycetota</taxon>
        <taxon>Actinomycetes</taxon>
        <taxon>Pseudonocardiales</taxon>
        <taxon>Pseudonocardiaceae</taxon>
        <taxon>Pseudonocardia</taxon>
    </lineage>
</organism>
<dbReference type="EMBL" id="VFPA01000001">
    <property type="protein sequence ID" value="TQM14267.1"/>
    <property type="molecule type" value="Genomic_DNA"/>
</dbReference>
<dbReference type="InterPro" id="IPR020904">
    <property type="entry name" value="Sc_DH/Rdtase_CS"/>
</dbReference>
<dbReference type="PROSITE" id="PS00061">
    <property type="entry name" value="ADH_SHORT"/>
    <property type="match status" value="1"/>
</dbReference>
<dbReference type="Pfam" id="PF08241">
    <property type="entry name" value="Methyltransf_11"/>
    <property type="match status" value="1"/>
</dbReference>
<dbReference type="Pfam" id="PF13561">
    <property type="entry name" value="adh_short_C2"/>
    <property type="match status" value="1"/>
</dbReference>
<evidence type="ECO:0000313" key="3">
    <source>
        <dbReference type="EMBL" id="TQM14267.1"/>
    </source>
</evidence>
<dbReference type="PRINTS" id="PR00081">
    <property type="entry name" value="GDHRDH"/>
</dbReference>
<dbReference type="GO" id="GO:0008757">
    <property type="term" value="F:S-adenosylmethionine-dependent methyltransferase activity"/>
    <property type="evidence" value="ECO:0007669"/>
    <property type="project" value="InterPro"/>
</dbReference>
<dbReference type="InterPro" id="IPR013216">
    <property type="entry name" value="Methyltransf_11"/>
</dbReference>
<dbReference type="InterPro" id="IPR052939">
    <property type="entry name" value="23S_rRNA_MeTrnsfrase_RlmA"/>
</dbReference>
<proteinExistence type="inferred from homology"/>
<dbReference type="AlphaFoldDB" id="A0A543DY48"/>
<protein>
    <submittedName>
        <fullName evidence="3">NAD(P)-dependent dehydrogenase (Short-subunit alcohol dehydrogenase family)</fullName>
    </submittedName>
</protein>
<gene>
    <name evidence="3" type="ORF">FB558_1027</name>
</gene>
<keyword evidence="4" id="KW-1185">Reference proteome</keyword>
<dbReference type="InterPro" id="IPR036291">
    <property type="entry name" value="NAD(P)-bd_dom_sf"/>
</dbReference>
<dbReference type="Gene3D" id="3.40.50.150">
    <property type="entry name" value="Vaccinia Virus protein VP39"/>
    <property type="match status" value="1"/>
</dbReference>